<dbReference type="AlphaFoldDB" id="A0A7C8MB00"/>
<evidence type="ECO:0000313" key="1">
    <source>
        <dbReference type="EMBL" id="KAF2868582.1"/>
    </source>
</evidence>
<accession>A0A7C8MB00</accession>
<keyword evidence="2" id="KW-1185">Reference proteome</keyword>
<protein>
    <submittedName>
        <fullName evidence="1">Uncharacterized protein</fullName>
    </submittedName>
</protein>
<comment type="caution">
    <text evidence="1">The sequence shown here is derived from an EMBL/GenBank/DDBJ whole genome shotgun (WGS) entry which is preliminary data.</text>
</comment>
<dbReference type="EMBL" id="JAADJZ010000018">
    <property type="protein sequence ID" value="KAF2868582.1"/>
    <property type="molecule type" value="Genomic_DNA"/>
</dbReference>
<dbReference type="Proteomes" id="UP000481861">
    <property type="component" value="Unassembled WGS sequence"/>
</dbReference>
<name>A0A7C8MB00_9PLEO</name>
<sequence length="120" mass="12900">MQVSVACSWWFPSTGQPLWGRRQEAPPGAGLERAQCEVPSRLRGCRDAYRKALADIESRRVPMAVEGVFSSVHASPAPLQCCHIEASITNPDFICSSAWCDALYGTSCWLGGGEAGIDGV</sequence>
<evidence type="ECO:0000313" key="2">
    <source>
        <dbReference type="Proteomes" id="UP000481861"/>
    </source>
</evidence>
<organism evidence="1 2">
    <name type="scientific">Massariosphaeria phaeospora</name>
    <dbReference type="NCBI Taxonomy" id="100035"/>
    <lineage>
        <taxon>Eukaryota</taxon>
        <taxon>Fungi</taxon>
        <taxon>Dikarya</taxon>
        <taxon>Ascomycota</taxon>
        <taxon>Pezizomycotina</taxon>
        <taxon>Dothideomycetes</taxon>
        <taxon>Pleosporomycetidae</taxon>
        <taxon>Pleosporales</taxon>
        <taxon>Pleosporales incertae sedis</taxon>
        <taxon>Massariosphaeria</taxon>
    </lineage>
</organism>
<proteinExistence type="predicted"/>
<reference evidence="1 2" key="1">
    <citation type="submission" date="2020-01" db="EMBL/GenBank/DDBJ databases">
        <authorList>
            <consortium name="DOE Joint Genome Institute"/>
            <person name="Haridas S."/>
            <person name="Albert R."/>
            <person name="Binder M."/>
            <person name="Bloem J."/>
            <person name="Labutti K."/>
            <person name="Salamov A."/>
            <person name="Andreopoulos B."/>
            <person name="Baker S.E."/>
            <person name="Barry K."/>
            <person name="Bills G."/>
            <person name="Bluhm B.H."/>
            <person name="Cannon C."/>
            <person name="Castanera R."/>
            <person name="Culley D.E."/>
            <person name="Daum C."/>
            <person name="Ezra D."/>
            <person name="Gonzalez J.B."/>
            <person name="Henrissat B."/>
            <person name="Kuo A."/>
            <person name="Liang C."/>
            <person name="Lipzen A."/>
            <person name="Lutzoni F."/>
            <person name="Magnuson J."/>
            <person name="Mondo S."/>
            <person name="Nolan M."/>
            <person name="Ohm R."/>
            <person name="Pangilinan J."/>
            <person name="Park H.-J.H."/>
            <person name="Ramirez L."/>
            <person name="Alfaro M."/>
            <person name="Sun H."/>
            <person name="Tritt A."/>
            <person name="Yoshinaga Y."/>
            <person name="Zwiers L.-H.L."/>
            <person name="Turgeon B.G."/>
            <person name="Goodwin S.B."/>
            <person name="Spatafora J.W."/>
            <person name="Crous P.W."/>
            <person name="Grigoriev I.V."/>
        </authorList>
    </citation>
    <scope>NUCLEOTIDE SEQUENCE [LARGE SCALE GENOMIC DNA]</scope>
    <source>
        <strain evidence="1 2">CBS 611.86</strain>
    </source>
</reference>
<gene>
    <name evidence="1" type="ORF">BDV95DRAFT_596925</name>
</gene>